<gene>
    <name evidence="1" type="ORF">Nkreftii_003994</name>
</gene>
<protein>
    <submittedName>
        <fullName evidence="1">Uncharacterized protein</fullName>
    </submittedName>
</protein>
<proteinExistence type="predicted"/>
<accession>A0A7S8FI26</accession>
<sequence>MNPDPLFEFRRLVSHRARHFQKQWEASKKLIERATLPLTLSRLHHALLDKDLPASVKEPLLRLFEREAPRCVQDLDGACLKSLTGLPPAKALRALSVFFELVPAPASRWPTTTLTSVDIEQVVRNMENPFDLLRSADVASLLDIGAGDLSFAEEVVGLYGPDLTQQNRELIVHCLDRLDPHSQLGGPLHPRPDRLRRLQQTPGLSFAFFGNQDMFELESLDEQDALASRYTIATCWAPATPTFAYEPTRLSRSLIDQELIRTRGAFRQTRFERERALEVAHGDRLLLFPPWKFEIVGPLALLGLLARRGSVCVMGSVDDQVFWELLAQLLDESRYRPQDESLNTVTVPKIFGDLYDALVGLPVGGSIDLSSLATLRRQYPPSGDGFSGAFRYIRIQRGATFHDSPASSTARKFSSMNEEVPPWMLTLVPA</sequence>
<name>A0A7S8FI26_9BACT</name>
<organism evidence="1 2">
    <name type="scientific">Candidatus Nitrospira kreftii</name>
    <dbReference type="NCBI Taxonomy" id="2652173"/>
    <lineage>
        <taxon>Bacteria</taxon>
        <taxon>Pseudomonadati</taxon>
        <taxon>Nitrospirota</taxon>
        <taxon>Nitrospiria</taxon>
        <taxon>Nitrospirales</taxon>
        <taxon>Nitrospiraceae</taxon>
        <taxon>Nitrospira</taxon>
    </lineage>
</organism>
<dbReference type="AlphaFoldDB" id="A0A7S8FI26"/>
<dbReference type="KEGG" id="nkf:Nkreftii_003994"/>
<dbReference type="EMBL" id="CP047423">
    <property type="protein sequence ID" value="QPD06220.1"/>
    <property type="molecule type" value="Genomic_DNA"/>
</dbReference>
<evidence type="ECO:0000313" key="2">
    <source>
        <dbReference type="Proteomes" id="UP000593737"/>
    </source>
</evidence>
<reference evidence="1 2" key="1">
    <citation type="journal article" date="2020" name="ISME J.">
        <title>Enrichment and physiological characterization of a novel comammox Nitrospira indicates ammonium inhibition of complete nitrification.</title>
        <authorList>
            <person name="Sakoula D."/>
            <person name="Koch H."/>
            <person name="Frank J."/>
            <person name="Jetten M.S.M."/>
            <person name="van Kessel M.A.H.J."/>
            <person name="Lucker S."/>
        </authorList>
    </citation>
    <scope>NUCLEOTIDE SEQUENCE [LARGE SCALE GENOMIC DNA]</scope>
    <source>
        <strain evidence="1">Comreactor17</strain>
    </source>
</reference>
<dbReference type="Proteomes" id="UP000593737">
    <property type="component" value="Chromosome"/>
</dbReference>
<evidence type="ECO:0000313" key="1">
    <source>
        <dbReference type="EMBL" id="QPD06220.1"/>
    </source>
</evidence>